<dbReference type="InterPro" id="IPR000425">
    <property type="entry name" value="MIP"/>
</dbReference>
<dbReference type="GO" id="GO:0005886">
    <property type="term" value="C:plasma membrane"/>
    <property type="evidence" value="ECO:0007669"/>
    <property type="project" value="TreeGrafter"/>
</dbReference>
<evidence type="ECO:0000256" key="2">
    <source>
        <dbReference type="ARBA" id="ARBA00006175"/>
    </source>
</evidence>
<dbReference type="Gene3D" id="1.20.1080.10">
    <property type="entry name" value="Glycerol uptake facilitator protein"/>
    <property type="match status" value="1"/>
</dbReference>
<reference evidence="11 12" key="1">
    <citation type="submission" date="2018-11" db="EMBL/GenBank/DDBJ databases">
        <title>Genome sequence and assembly of Colletotrichum spinosum.</title>
        <authorList>
            <person name="Gan P."/>
            <person name="Shirasu K."/>
        </authorList>
    </citation>
    <scope>NUCLEOTIDE SEQUENCE [LARGE SCALE GENOMIC DNA]</scope>
    <source>
        <strain evidence="11 12">CBS 515.97</strain>
    </source>
</reference>
<evidence type="ECO:0000256" key="6">
    <source>
        <dbReference type="ARBA" id="ARBA00023136"/>
    </source>
</evidence>
<feature type="region of interest" description="Disordered" evidence="9">
    <location>
        <begin position="1"/>
        <end position="35"/>
    </location>
</feature>
<feature type="compositionally biased region" description="Basic and acidic residues" evidence="9">
    <location>
        <begin position="1"/>
        <end position="10"/>
    </location>
</feature>
<accession>A0A4R8PRV2</accession>
<feature type="transmembrane region" description="Helical" evidence="10">
    <location>
        <begin position="134"/>
        <end position="158"/>
    </location>
</feature>
<dbReference type="EMBL" id="QAPG01010712">
    <property type="protein sequence ID" value="TDZ13513.1"/>
    <property type="molecule type" value="Genomic_DNA"/>
</dbReference>
<comment type="similarity">
    <text evidence="2 8">Belongs to the MIP/aquaporin (TC 1.A.8) family.</text>
</comment>
<organism evidence="11 12">
    <name type="scientific">Colletotrichum spinosum</name>
    <dbReference type="NCBI Taxonomy" id="1347390"/>
    <lineage>
        <taxon>Eukaryota</taxon>
        <taxon>Fungi</taxon>
        <taxon>Dikarya</taxon>
        <taxon>Ascomycota</taxon>
        <taxon>Pezizomycotina</taxon>
        <taxon>Sordariomycetes</taxon>
        <taxon>Hypocreomycetidae</taxon>
        <taxon>Glomerellales</taxon>
        <taxon>Glomerellaceae</taxon>
        <taxon>Colletotrichum</taxon>
        <taxon>Colletotrichum orbiculare species complex</taxon>
    </lineage>
</organism>
<feature type="compositionally biased region" description="Basic and acidic residues" evidence="9">
    <location>
        <begin position="21"/>
        <end position="32"/>
    </location>
</feature>
<dbReference type="SUPFAM" id="SSF81338">
    <property type="entry name" value="Aquaporin-like"/>
    <property type="match status" value="1"/>
</dbReference>
<dbReference type="InterPro" id="IPR023271">
    <property type="entry name" value="Aquaporin-like"/>
</dbReference>
<keyword evidence="12" id="KW-1185">Reference proteome</keyword>
<evidence type="ECO:0000313" key="11">
    <source>
        <dbReference type="EMBL" id="TDZ13513.1"/>
    </source>
</evidence>
<comment type="caution">
    <text evidence="11">The sequence shown here is derived from an EMBL/GenBank/DDBJ whole genome shotgun (WGS) entry which is preliminary data.</text>
</comment>
<evidence type="ECO:0000256" key="4">
    <source>
        <dbReference type="ARBA" id="ARBA00022737"/>
    </source>
</evidence>
<feature type="region of interest" description="Disordered" evidence="9">
    <location>
        <begin position="281"/>
        <end position="305"/>
    </location>
</feature>
<sequence length="305" mass="32632">MPQRDVERGMRRPATRSRNQYRREPSVDDPGHHQGHLTSIQKHLVASSGEFTGTFIWLWTSYAGHLMARHQAPGEAPGGGMLHGTLVATALAYALPLLANIWAFYRISGGLFNPAKTKITIGLAAASQLAWDRALFLVPAQLLAALAAGGLVQCMFPWDAGETNTVLAANVSIAQGVFIEMFMTSQLIFVVLMLAAEKQKATYLAPIAIGVAVFGLMICGGYYTGASLNPARSLGSAVAGLSFPGYHWIYWVGPGVGGILGAVYYRIVKLIHYEEVNPGQDHAGDTSHDGGVLPDGATLPRNLYA</sequence>
<comment type="subcellular location">
    <subcellularLocation>
        <location evidence="1">Membrane</location>
        <topology evidence="1">Multi-pass membrane protein</topology>
    </subcellularLocation>
</comment>
<name>A0A4R8PRV2_9PEZI</name>
<dbReference type="InterPro" id="IPR034294">
    <property type="entry name" value="Aquaporin_transptr"/>
</dbReference>
<evidence type="ECO:0000256" key="7">
    <source>
        <dbReference type="ARBA" id="ARBA00034651"/>
    </source>
</evidence>
<evidence type="ECO:0000256" key="1">
    <source>
        <dbReference type="ARBA" id="ARBA00004141"/>
    </source>
</evidence>
<comment type="catalytic activity">
    <reaction evidence="7">
        <text>H2O(in) = H2O(out)</text>
        <dbReference type="Rhea" id="RHEA:29667"/>
        <dbReference type="ChEBI" id="CHEBI:15377"/>
    </reaction>
</comment>
<evidence type="ECO:0000256" key="9">
    <source>
        <dbReference type="SAM" id="MobiDB-lite"/>
    </source>
</evidence>
<feature type="transmembrane region" description="Helical" evidence="10">
    <location>
        <begin position="178"/>
        <end position="196"/>
    </location>
</feature>
<evidence type="ECO:0000256" key="3">
    <source>
        <dbReference type="ARBA" id="ARBA00022692"/>
    </source>
</evidence>
<evidence type="ECO:0000313" key="12">
    <source>
        <dbReference type="Proteomes" id="UP000295083"/>
    </source>
</evidence>
<evidence type="ECO:0000256" key="10">
    <source>
        <dbReference type="SAM" id="Phobius"/>
    </source>
</evidence>
<keyword evidence="3 8" id="KW-0812">Transmembrane</keyword>
<dbReference type="AlphaFoldDB" id="A0A4R8PRV2"/>
<gene>
    <name evidence="11" type="primary">AQY1-1</name>
    <name evidence="11" type="ORF">C8035_v004455</name>
</gene>
<dbReference type="Proteomes" id="UP000295083">
    <property type="component" value="Unassembled WGS sequence"/>
</dbReference>
<dbReference type="Pfam" id="PF00230">
    <property type="entry name" value="MIP"/>
    <property type="match status" value="1"/>
</dbReference>
<feature type="transmembrane region" description="Helical" evidence="10">
    <location>
        <begin position="245"/>
        <end position="265"/>
    </location>
</feature>
<dbReference type="PANTHER" id="PTHR19139:SF283">
    <property type="entry name" value="AQUAPORIN"/>
    <property type="match status" value="1"/>
</dbReference>
<evidence type="ECO:0000256" key="8">
    <source>
        <dbReference type="RuleBase" id="RU000477"/>
    </source>
</evidence>
<keyword evidence="6 10" id="KW-0472">Membrane</keyword>
<evidence type="ECO:0000256" key="5">
    <source>
        <dbReference type="ARBA" id="ARBA00022989"/>
    </source>
</evidence>
<dbReference type="PANTHER" id="PTHR19139">
    <property type="entry name" value="AQUAPORIN TRANSPORTER"/>
    <property type="match status" value="1"/>
</dbReference>
<feature type="transmembrane region" description="Helical" evidence="10">
    <location>
        <begin position="203"/>
        <end position="225"/>
    </location>
</feature>
<feature type="transmembrane region" description="Helical" evidence="10">
    <location>
        <begin position="82"/>
        <end position="105"/>
    </location>
</feature>
<keyword evidence="4" id="KW-0677">Repeat</keyword>
<protein>
    <submittedName>
        <fullName evidence="11">Aquaporin-1</fullName>
    </submittedName>
</protein>
<dbReference type="PRINTS" id="PR00783">
    <property type="entry name" value="MINTRINSICP"/>
</dbReference>
<feature type="transmembrane region" description="Helical" evidence="10">
    <location>
        <begin position="44"/>
        <end position="62"/>
    </location>
</feature>
<proteinExistence type="inferred from homology"/>
<dbReference type="GO" id="GO:0015250">
    <property type="term" value="F:water channel activity"/>
    <property type="evidence" value="ECO:0007669"/>
    <property type="project" value="TreeGrafter"/>
</dbReference>
<keyword evidence="8" id="KW-0813">Transport</keyword>
<keyword evidence="5 10" id="KW-1133">Transmembrane helix</keyword>